<protein>
    <submittedName>
        <fullName evidence="3">Uncharacterized protein</fullName>
    </submittedName>
</protein>
<evidence type="ECO:0000313" key="3">
    <source>
        <dbReference type="WBParaSite" id="nRc.2.0.1.t02978-RA"/>
    </source>
</evidence>
<evidence type="ECO:0000313" key="2">
    <source>
        <dbReference type="Proteomes" id="UP000887565"/>
    </source>
</evidence>
<reference evidence="3" key="1">
    <citation type="submission" date="2022-11" db="UniProtKB">
        <authorList>
            <consortium name="WormBaseParasite"/>
        </authorList>
    </citation>
    <scope>IDENTIFICATION</scope>
</reference>
<feature type="compositionally biased region" description="Basic and acidic residues" evidence="1">
    <location>
        <begin position="1"/>
        <end position="13"/>
    </location>
</feature>
<evidence type="ECO:0000256" key="1">
    <source>
        <dbReference type="SAM" id="MobiDB-lite"/>
    </source>
</evidence>
<proteinExistence type="predicted"/>
<accession>A0A915HLY5</accession>
<keyword evidence="2" id="KW-1185">Reference proteome</keyword>
<feature type="region of interest" description="Disordered" evidence="1">
    <location>
        <begin position="1"/>
        <end position="49"/>
    </location>
</feature>
<sequence length="71" mass="7817">AETAGDKVARSEIAEAESAGAEITRSRNRWRPNGGAKVGAPKNRHRNVPFRTLQDLYMSLSSEKSLCDDEN</sequence>
<name>A0A915HLY5_ROMCU</name>
<organism evidence="2 3">
    <name type="scientific">Romanomermis culicivorax</name>
    <name type="common">Nematode worm</name>
    <dbReference type="NCBI Taxonomy" id="13658"/>
    <lineage>
        <taxon>Eukaryota</taxon>
        <taxon>Metazoa</taxon>
        <taxon>Ecdysozoa</taxon>
        <taxon>Nematoda</taxon>
        <taxon>Enoplea</taxon>
        <taxon>Dorylaimia</taxon>
        <taxon>Mermithida</taxon>
        <taxon>Mermithoidea</taxon>
        <taxon>Mermithidae</taxon>
        <taxon>Romanomermis</taxon>
    </lineage>
</organism>
<dbReference type="Proteomes" id="UP000887565">
    <property type="component" value="Unplaced"/>
</dbReference>
<dbReference type="WBParaSite" id="nRc.2.0.1.t02978-RA">
    <property type="protein sequence ID" value="nRc.2.0.1.t02978-RA"/>
    <property type="gene ID" value="nRc.2.0.1.g02978"/>
</dbReference>
<dbReference type="AlphaFoldDB" id="A0A915HLY5"/>